<organism evidence="1 2">
    <name type="scientific">Alkalibacillus salilacus</name>
    <dbReference type="NCBI Taxonomy" id="284582"/>
    <lineage>
        <taxon>Bacteria</taxon>
        <taxon>Bacillati</taxon>
        <taxon>Bacillota</taxon>
        <taxon>Bacilli</taxon>
        <taxon>Bacillales</taxon>
        <taxon>Bacillaceae</taxon>
        <taxon>Alkalibacillus</taxon>
    </lineage>
</organism>
<reference evidence="1 2" key="1">
    <citation type="submission" date="2023-07" db="EMBL/GenBank/DDBJ databases">
        <title>Genomic Encyclopedia of Type Strains, Phase IV (KMG-IV): sequencing the most valuable type-strain genomes for metagenomic binning, comparative biology and taxonomic classification.</title>
        <authorList>
            <person name="Goeker M."/>
        </authorList>
    </citation>
    <scope>NUCLEOTIDE SEQUENCE [LARGE SCALE GENOMIC DNA]</scope>
    <source>
        <strain evidence="1 2">DSM 16460</strain>
    </source>
</reference>
<comment type="caution">
    <text evidence="1">The sequence shown here is derived from an EMBL/GenBank/DDBJ whole genome shotgun (WGS) entry which is preliminary data.</text>
</comment>
<gene>
    <name evidence="1" type="ORF">J2S77_002735</name>
</gene>
<proteinExistence type="predicted"/>
<keyword evidence="2" id="KW-1185">Reference proteome</keyword>
<name>A0ABT9VIE7_9BACI</name>
<protein>
    <submittedName>
        <fullName evidence="1">Uncharacterized protein</fullName>
    </submittedName>
</protein>
<dbReference type="Proteomes" id="UP001224359">
    <property type="component" value="Unassembled WGS sequence"/>
</dbReference>
<dbReference type="EMBL" id="JAUSTQ010000017">
    <property type="protein sequence ID" value="MDQ0160728.1"/>
    <property type="molecule type" value="Genomic_DNA"/>
</dbReference>
<evidence type="ECO:0000313" key="1">
    <source>
        <dbReference type="EMBL" id="MDQ0160728.1"/>
    </source>
</evidence>
<accession>A0ABT9VIE7</accession>
<evidence type="ECO:0000313" key="2">
    <source>
        <dbReference type="Proteomes" id="UP001224359"/>
    </source>
</evidence>
<dbReference type="RefSeq" id="WP_306978182.1">
    <property type="nucleotide sequence ID" value="NZ_JAUSTQ010000017.1"/>
</dbReference>
<sequence>METQLYFWKPLMEKFKSELSLVETYYDRTRVQFSDIEGEAQRYADHVYSSSFADEDTDPSVVAEQSWEIGLDQYNRLNIMKVDHLLMTISMLYHMWEQQVVKFALKETDGRIDYQGRSLEYREAKAIFEAHEVDIEKTNSWQKIKELKCLVNTIKHGEGQSSRRLRKMRPDFFSFSGLETMSYNVSVLTDGYSLQITEDELYSYVASTKHFWDEMPERAYSDVDTIINKLNTNK</sequence>